<dbReference type="PIRSF" id="PIRSF000915">
    <property type="entry name" value="PGP-type_phosphatase"/>
    <property type="match status" value="1"/>
</dbReference>
<accession>A0A9D1L950</accession>
<feature type="active site" description="Proton donor" evidence="2">
    <location>
        <position position="2"/>
    </location>
</feature>
<comment type="similarity">
    <text evidence="1">Belongs to the HAD-like hydrolase superfamily. NagD family.</text>
</comment>
<dbReference type="AlphaFoldDB" id="A0A9D1L950"/>
<comment type="function">
    <text evidence="1">Catalyzes the dephosphorylation of 2-6 carbon acid sugars in vitro.</text>
</comment>
<feature type="binding site" evidence="4">
    <location>
        <position position="205"/>
    </location>
    <ligand>
        <name>Mg(2+)</name>
        <dbReference type="ChEBI" id="CHEBI:18420"/>
    </ligand>
</feature>
<dbReference type="GO" id="GO:0016791">
    <property type="term" value="F:phosphatase activity"/>
    <property type="evidence" value="ECO:0007669"/>
    <property type="project" value="TreeGrafter"/>
</dbReference>
<dbReference type="InterPro" id="IPR023214">
    <property type="entry name" value="HAD_sf"/>
</dbReference>
<evidence type="ECO:0000313" key="6">
    <source>
        <dbReference type="Proteomes" id="UP000824089"/>
    </source>
</evidence>
<dbReference type="GO" id="GO:0046872">
    <property type="term" value="F:metal ion binding"/>
    <property type="evidence" value="ECO:0007669"/>
    <property type="project" value="UniProtKB-KW"/>
</dbReference>
<dbReference type="Pfam" id="PF13344">
    <property type="entry name" value="Hydrolase_6"/>
    <property type="match status" value="1"/>
</dbReference>
<evidence type="ECO:0000256" key="1">
    <source>
        <dbReference type="PIRNR" id="PIRNR000915"/>
    </source>
</evidence>
<proteinExistence type="inferred from homology"/>
<protein>
    <recommendedName>
        <fullName evidence="1">Acid sugar phosphatase</fullName>
        <ecNumber evidence="1">3.1.3.-</ecNumber>
    </recommendedName>
</protein>
<keyword evidence="1 4" id="KW-0460">Magnesium</keyword>
<dbReference type="GO" id="GO:0005737">
    <property type="term" value="C:cytoplasm"/>
    <property type="evidence" value="ECO:0007669"/>
    <property type="project" value="TreeGrafter"/>
</dbReference>
<dbReference type="EC" id="3.1.3.-" evidence="1"/>
<keyword evidence="5" id="KW-0378">Hydrolase</keyword>
<evidence type="ECO:0000256" key="4">
    <source>
        <dbReference type="PIRSR" id="PIRSR000915-3"/>
    </source>
</evidence>
<evidence type="ECO:0000256" key="3">
    <source>
        <dbReference type="PIRSR" id="PIRSR000915-2"/>
    </source>
</evidence>
<evidence type="ECO:0000256" key="2">
    <source>
        <dbReference type="PIRSR" id="PIRSR000915-1"/>
    </source>
</evidence>
<comment type="cofactor">
    <cofactor evidence="4">
        <name>Mg(2+)</name>
        <dbReference type="ChEBI" id="CHEBI:18420"/>
    </cofactor>
    <text evidence="4">Divalent metal ions. Mg(2+) is the most effective.</text>
</comment>
<feature type="binding site" evidence="3">
    <location>
        <position position="180"/>
    </location>
    <ligand>
        <name>substrate</name>
    </ligand>
</feature>
<dbReference type="InterPro" id="IPR036412">
    <property type="entry name" value="HAD-like_sf"/>
</dbReference>
<organism evidence="5 6">
    <name type="scientific">Candidatus Egerieisoma faecipullorum</name>
    <dbReference type="NCBI Taxonomy" id="2840963"/>
    <lineage>
        <taxon>Bacteria</taxon>
        <taxon>Bacillati</taxon>
        <taxon>Bacillota</taxon>
        <taxon>Clostridia</taxon>
        <taxon>Eubacteriales</taxon>
        <taxon>Clostridiaceae</taxon>
        <taxon>Clostridiaceae incertae sedis</taxon>
        <taxon>Candidatus Egerieisoma</taxon>
    </lineage>
</organism>
<dbReference type="NCBIfam" id="TIGR01460">
    <property type="entry name" value="HAD-SF-IIA"/>
    <property type="match status" value="1"/>
</dbReference>
<evidence type="ECO:0000313" key="5">
    <source>
        <dbReference type="EMBL" id="HIU28760.1"/>
    </source>
</evidence>
<dbReference type="EMBL" id="DVMM01000009">
    <property type="protein sequence ID" value="HIU28760.1"/>
    <property type="molecule type" value="Genomic_DNA"/>
</dbReference>
<dbReference type="SUPFAM" id="SSF56784">
    <property type="entry name" value="HAD-like"/>
    <property type="match status" value="1"/>
</dbReference>
<gene>
    <name evidence="5" type="ORF">IAD50_00515</name>
</gene>
<dbReference type="PANTHER" id="PTHR19288:SF46">
    <property type="entry name" value="HALOACID DEHALOGENASE-LIKE HYDROLASE DOMAIN-CONTAINING PROTEIN 2"/>
    <property type="match status" value="1"/>
</dbReference>
<reference evidence="5" key="2">
    <citation type="journal article" date="2021" name="PeerJ">
        <title>Extensive microbial diversity within the chicken gut microbiome revealed by metagenomics and culture.</title>
        <authorList>
            <person name="Gilroy R."/>
            <person name="Ravi A."/>
            <person name="Getino M."/>
            <person name="Pursley I."/>
            <person name="Horton D.L."/>
            <person name="Alikhan N.F."/>
            <person name="Baker D."/>
            <person name="Gharbi K."/>
            <person name="Hall N."/>
            <person name="Watson M."/>
            <person name="Adriaenssens E.M."/>
            <person name="Foster-Nyarko E."/>
            <person name="Jarju S."/>
            <person name="Secka A."/>
            <person name="Antonio M."/>
            <person name="Oren A."/>
            <person name="Chaudhuri R.R."/>
            <person name="La Ragione R."/>
            <person name="Hildebrand F."/>
            <person name="Pallen M.J."/>
        </authorList>
    </citation>
    <scope>NUCLEOTIDE SEQUENCE</scope>
    <source>
        <strain evidence="5">CHK195-4489</strain>
    </source>
</reference>
<comment type="caution">
    <text evidence="5">The sequence shown here is derived from an EMBL/GenBank/DDBJ whole genome shotgun (WGS) entry which is preliminary data.</text>
</comment>
<reference evidence="5" key="1">
    <citation type="submission" date="2020-10" db="EMBL/GenBank/DDBJ databases">
        <authorList>
            <person name="Gilroy R."/>
        </authorList>
    </citation>
    <scope>NUCLEOTIDE SEQUENCE</scope>
    <source>
        <strain evidence="5">CHK195-4489</strain>
    </source>
</reference>
<dbReference type="Proteomes" id="UP000824089">
    <property type="component" value="Unassembled WGS sequence"/>
</dbReference>
<dbReference type="InterPro" id="IPR006357">
    <property type="entry name" value="HAD-SF_hydro_IIA"/>
</dbReference>
<dbReference type="Gene3D" id="3.40.50.1000">
    <property type="entry name" value="HAD superfamily/HAD-like"/>
    <property type="match status" value="2"/>
</dbReference>
<name>A0A9D1L950_9CLOT</name>
<feature type="binding site" evidence="4">
    <location>
        <position position="2"/>
    </location>
    <ligand>
        <name>Mg(2+)</name>
        <dbReference type="ChEBI" id="CHEBI:18420"/>
    </ligand>
</feature>
<dbReference type="PANTHER" id="PTHR19288">
    <property type="entry name" value="4-NITROPHENYLPHOSPHATASE-RELATED"/>
    <property type="match status" value="1"/>
</dbReference>
<keyword evidence="1 4" id="KW-0479">Metal-binding</keyword>
<sequence length="259" mass="28952">MDGTIYLGNTLIDGTLAFLDILRKQNKRAMYITNNSSKATRQYVEKLARLGIASGEEDFFTSVNALVYELNKKHPGAALFLLGTPALEEYLSENGFKIIKEYYPEPEKRPDFVVLAYDTTLTYEKLRIACDYITDGVEYWATHPDTVCPVSGGRSVPDAGSFMECIQSATGKRPSFIAGKPNPCMIRVIMEKYGYSPEQIAVIGDRLNTDILSAINAGVKSICVLTGEAKLEDIENTPQERRPMYVFSSIKDVYRILKN</sequence>
<dbReference type="Pfam" id="PF13242">
    <property type="entry name" value="Hydrolase_like"/>
    <property type="match status" value="1"/>
</dbReference>